<proteinExistence type="inferred from homology"/>
<evidence type="ECO:0000256" key="4">
    <source>
        <dbReference type="ARBA" id="ARBA00038322"/>
    </source>
</evidence>
<evidence type="ECO:0000313" key="8">
    <source>
        <dbReference type="Proteomes" id="UP000242243"/>
    </source>
</evidence>
<dbReference type="PANTHER" id="PTHR43734">
    <property type="entry name" value="PHYTOENE DESATURASE"/>
    <property type="match status" value="1"/>
</dbReference>
<evidence type="ECO:0000259" key="6">
    <source>
        <dbReference type="Pfam" id="PF01593"/>
    </source>
</evidence>
<dbReference type="STRING" id="306540.SAMN05421839_12311"/>
<dbReference type="PANTHER" id="PTHR43734:SF1">
    <property type="entry name" value="PHYTOENE DESATURASE"/>
    <property type="match status" value="1"/>
</dbReference>
<dbReference type="Gene3D" id="3.50.50.60">
    <property type="entry name" value="FAD/NAD(P)-binding domain"/>
    <property type="match status" value="2"/>
</dbReference>
<dbReference type="SUPFAM" id="SSF51905">
    <property type="entry name" value="FAD/NAD(P)-binding domain"/>
    <property type="match status" value="1"/>
</dbReference>
<dbReference type="InterPro" id="IPR014105">
    <property type="entry name" value="Carotenoid/retinoid_OxRdtase"/>
</dbReference>
<keyword evidence="2 5" id="KW-0125">Carotenoid biosynthesis</keyword>
<gene>
    <name evidence="7" type="ORF">SAMN05421839_12311</name>
</gene>
<accession>A0A1I5QMV2</accession>
<dbReference type="GO" id="GO:0016491">
    <property type="term" value="F:oxidoreductase activity"/>
    <property type="evidence" value="ECO:0007669"/>
    <property type="project" value="UniProtKB-KW"/>
</dbReference>
<evidence type="ECO:0000313" key="7">
    <source>
        <dbReference type="EMBL" id="SFP47593.1"/>
    </source>
</evidence>
<comment type="pathway">
    <text evidence="1 5">Carotenoid biosynthesis.</text>
</comment>
<dbReference type="InterPro" id="IPR036188">
    <property type="entry name" value="FAD/NAD-bd_sf"/>
</dbReference>
<dbReference type="InterPro" id="IPR002937">
    <property type="entry name" value="Amino_oxidase"/>
</dbReference>
<reference evidence="7 8" key="1">
    <citation type="submission" date="2016-10" db="EMBL/GenBank/DDBJ databases">
        <authorList>
            <person name="de Groot N.N."/>
        </authorList>
    </citation>
    <scope>NUCLEOTIDE SEQUENCE [LARGE SCALE GENOMIC DNA]</scope>
    <source>
        <strain evidence="7 8">DSM 17073</strain>
    </source>
</reference>
<dbReference type="Proteomes" id="UP000242243">
    <property type="component" value="Unassembled WGS sequence"/>
</dbReference>
<evidence type="ECO:0000256" key="3">
    <source>
        <dbReference type="ARBA" id="ARBA00023002"/>
    </source>
</evidence>
<dbReference type="GO" id="GO:0016117">
    <property type="term" value="P:carotenoid biosynthetic process"/>
    <property type="evidence" value="ECO:0007669"/>
    <property type="project" value="UniProtKB-KW"/>
</dbReference>
<sequence length="500" mass="56711">MPYTHELKKGGRQVTSGYLSRVMTKIAVVGGGIGGITASLYLRRLGHEVTLYEQSDRLGGRLTYERQGHYEIDQGPTIVLLPELLKEIFHEVGFTDDQYELIQVDPVYDIHFKDGTNFRKHRDPAKTKAEIDQIFPGDGDGFERYLREMKGVYDFGVKAFLTRDFQTKRDFLSLTNLNFVLKSKSYRTVTDYLSRFFNDQRLRAAYSLQTLYIGGAPHQVPALYGLISYSEHAFGVWYIKGGYYSLIPRLETYLYDQGVIVKKETKVDRIIVENNQIKGLISSGKSELYDKVVYNGDYPTIEGLIDHHKVWNRPLKPSSGCILVYLGLSKQYNDQLPHQFFMSGDFNYYMKSVMEKQTLPMDPSLYVFNPSAIEQQSQLNSTLYVLIPVPAAIDPTEKELHTFVDKQLSWLEAAAYKDLTKHIEWKKVRTPRDAERDGLYLGGGFGVSPLLSQSGAFRPQIVHPTIKGLYAVGASVHPGGGVPIVMQGARLLKQAIERGE</sequence>
<dbReference type="EMBL" id="FOXC01000023">
    <property type="protein sequence ID" value="SFP47593.1"/>
    <property type="molecule type" value="Genomic_DNA"/>
</dbReference>
<protein>
    <submittedName>
        <fullName evidence="7">Phytoene desaturase</fullName>
    </submittedName>
</protein>
<comment type="similarity">
    <text evidence="4">Belongs to the carotenoid/retinoid oxidoreductase family. CrtN subfamily.</text>
</comment>
<keyword evidence="3 5" id="KW-0560">Oxidoreductase</keyword>
<evidence type="ECO:0000256" key="1">
    <source>
        <dbReference type="ARBA" id="ARBA00004829"/>
    </source>
</evidence>
<dbReference type="NCBIfam" id="TIGR02734">
    <property type="entry name" value="crtI_fam"/>
    <property type="match status" value="1"/>
</dbReference>
<organism evidence="7 8">
    <name type="scientific">Halolactibacillus halophilus</name>
    <dbReference type="NCBI Taxonomy" id="306540"/>
    <lineage>
        <taxon>Bacteria</taxon>
        <taxon>Bacillati</taxon>
        <taxon>Bacillota</taxon>
        <taxon>Bacilli</taxon>
        <taxon>Bacillales</taxon>
        <taxon>Bacillaceae</taxon>
        <taxon>Halolactibacillus</taxon>
    </lineage>
</organism>
<dbReference type="Pfam" id="PF01593">
    <property type="entry name" value="Amino_oxidase"/>
    <property type="match status" value="1"/>
</dbReference>
<evidence type="ECO:0000256" key="2">
    <source>
        <dbReference type="ARBA" id="ARBA00022746"/>
    </source>
</evidence>
<dbReference type="AlphaFoldDB" id="A0A1I5QMV2"/>
<feature type="domain" description="Amine oxidase" evidence="6">
    <location>
        <begin position="33"/>
        <end position="483"/>
    </location>
</feature>
<name>A0A1I5QMV2_9BACI</name>
<dbReference type="RefSeq" id="WP_089832455.1">
    <property type="nucleotide sequence ID" value="NZ_FOXC01000023.1"/>
</dbReference>
<evidence type="ECO:0000256" key="5">
    <source>
        <dbReference type="RuleBase" id="RU362075"/>
    </source>
</evidence>